<comment type="caution">
    <text evidence="1">The sequence shown here is derived from an EMBL/GenBank/DDBJ whole genome shotgun (WGS) entry which is preliminary data.</text>
</comment>
<reference evidence="1 2" key="1">
    <citation type="submission" date="2022-11" db="EMBL/GenBank/DDBJ databases">
        <title>Study of microbial diversity in lake waters.</title>
        <authorList>
            <person name="Zhang J."/>
        </authorList>
    </citation>
    <scope>NUCLEOTIDE SEQUENCE [LARGE SCALE GENOMIC DNA]</scope>
    <source>
        <strain evidence="1 2">DT12</strain>
    </source>
</reference>
<dbReference type="RefSeq" id="WP_267150333.1">
    <property type="nucleotide sequence ID" value="NZ_JAPMLT010000001.1"/>
</dbReference>
<evidence type="ECO:0000313" key="2">
    <source>
        <dbReference type="Proteomes" id="UP001208017"/>
    </source>
</evidence>
<protein>
    <submittedName>
        <fullName evidence="1">Uncharacterized protein</fullName>
    </submittedName>
</protein>
<dbReference type="Proteomes" id="UP001208017">
    <property type="component" value="Unassembled WGS sequence"/>
</dbReference>
<gene>
    <name evidence="1" type="ORF">OS242_03950</name>
</gene>
<evidence type="ECO:0000313" key="1">
    <source>
        <dbReference type="EMBL" id="MCX7569111.1"/>
    </source>
</evidence>
<name>A0ABT3WY19_9BACL</name>
<dbReference type="EMBL" id="JAPMLT010000001">
    <property type="protein sequence ID" value="MCX7569111.1"/>
    <property type="molecule type" value="Genomic_DNA"/>
</dbReference>
<proteinExistence type="predicted"/>
<accession>A0ABT3WY19</accession>
<organism evidence="1 2">
    <name type="scientific">Tumebacillus lacus</name>
    <dbReference type="NCBI Taxonomy" id="2995335"/>
    <lineage>
        <taxon>Bacteria</taxon>
        <taxon>Bacillati</taxon>
        <taxon>Bacillota</taxon>
        <taxon>Bacilli</taxon>
        <taxon>Bacillales</taxon>
        <taxon>Alicyclobacillaceae</taxon>
        <taxon>Tumebacillus</taxon>
    </lineage>
</organism>
<sequence length="401" mass="44557">MAQNPANVFVDPDSASVNVAFGSNAALREKTLSQGTVGQSFAIDYKGKLTDPAIYVIQCKNKSTDTGAEKGDLVITKLDAAGNRIGTGMHLVHDHYTSIYQASADPLRYYEGVNKDDRSWGFGHGSQIAIEYAPDGTYLWCDNVSEVLDKTKTPKDNLYDVAGDDLARFQYRDGTFHAWEVDGYGWTMKHEVLASVPGVDADRCTNFSISFDNHYKRAAVRYKDNLLGGQYRVSIFSYTYNADNIPVFQHLNTFDAAAVPWYSVVNGTPSKTLKDLPAQGFTLFGNFIYFNFGSAYNHDEHYSPQSYSEGDTYPDDKPITNVGNHHVVQYNWSTGTKVDYNISEAGRTLSYREPEGMQMIPTTDANGNVIKLQLCFGYASGTTGDRKWSLYAKERTGIPTT</sequence>
<keyword evidence="2" id="KW-1185">Reference proteome</keyword>